<evidence type="ECO:0000259" key="4">
    <source>
        <dbReference type="Pfam" id="PF01037"/>
    </source>
</evidence>
<dbReference type="GO" id="GO:0043200">
    <property type="term" value="P:response to amino acid"/>
    <property type="evidence" value="ECO:0007669"/>
    <property type="project" value="TreeGrafter"/>
</dbReference>
<name>A0A7K0DQ94_9NOCA</name>
<accession>A0A7K0DQ94</accession>
<dbReference type="Proteomes" id="UP000431401">
    <property type="component" value="Unassembled WGS sequence"/>
</dbReference>
<organism evidence="6 7">
    <name type="scientific">Nocardia aurantia</name>
    <dbReference type="NCBI Taxonomy" id="2585199"/>
    <lineage>
        <taxon>Bacteria</taxon>
        <taxon>Bacillati</taxon>
        <taxon>Actinomycetota</taxon>
        <taxon>Actinomycetes</taxon>
        <taxon>Mycobacteriales</taxon>
        <taxon>Nocardiaceae</taxon>
        <taxon>Nocardia</taxon>
    </lineage>
</organism>
<evidence type="ECO:0008006" key="8">
    <source>
        <dbReference type="Google" id="ProtNLM"/>
    </source>
</evidence>
<evidence type="ECO:0000256" key="1">
    <source>
        <dbReference type="ARBA" id="ARBA00023015"/>
    </source>
</evidence>
<dbReference type="InterPro" id="IPR019888">
    <property type="entry name" value="Tscrpt_reg_AsnC-like"/>
</dbReference>
<dbReference type="Pfam" id="PF01037">
    <property type="entry name" value="AsnC_trans_reg"/>
    <property type="match status" value="1"/>
</dbReference>
<dbReference type="OrthoDB" id="3453230at2"/>
<keyword evidence="3" id="KW-0804">Transcription</keyword>
<evidence type="ECO:0000256" key="3">
    <source>
        <dbReference type="ARBA" id="ARBA00023163"/>
    </source>
</evidence>
<dbReference type="InterPro" id="IPR019887">
    <property type="entry name" value="Tscrpt_reg_AsnC/Lrp_C"/>
</dbReference>
<dbReference type="Pfam" id="PF13404">
    <property type="entry name" value="HTH_AsnC-type"/>
    <property type="match status" value="2"/>
</dbReference>
<proteinExistence type="predicted"/>
<dbReference type="EMBL" id="WEGI01000007">
    <property type="protein sequence ID" value="MQY27946.1"/>
    <property type="molecule type" value="Genomic_DNA"/>
</dbReference>
<feature type="domain" description="HTH asnC-type" evidence="5">
    <location>
        <begin position="7"/>
        <end position="47"/>
    </location>
</feature>
<reference evidence="6 7" key="1">
    <citation type="submission" date="2019-10" db="EMBL/GenBank/DDBJ databases">
        <title>Nocardia macrotermitis sp. nov. and Nocardia aurantia sp. nov., isolated from the gut of fungus growing-termite Macrotermes natalensis.</title>
        <authorList>
            <person name="Benndorf R."/>
            <person name="Schwitalla J."/>
            <person name="Martin K."/>
            <person name="De Beer W."/>
            <person name="Kaster A.-K."/>
            <person name="Vollmers J."/>
            <person name="Poulsen M."/>
            <person name="Beemelmanns C."/>
        </authorList>
    </citation>
    <scope>NUCLEOTIDE SEQUENCE [LARGE SCALE GENOMIC DNA]</scope>
    <source>
        <strain evidence="6 7">RB56</strain>
    </source>
</reference>
<evidence type="ECO:0000313" key="7">
    <source>
        <dbReference type="Proteomes" id="UP000431401"/>
    </source>
</evidence>
<protein>
    <recommendedName>
        <fullName evidence="8">AsnC family transcriptional regulator</fullName>
    </recommendedName>
</protein>
<sequence>MQSDVFDRLDRQVAHALQIDARAPFSRIAAVLGVSDQTVARRYARLRSTGALRVRGLTDPYLHDSAPWFLRLRCAPAAAAPIAKALARRDDTAWIRLTSGGAEVTGMVAGHGGTGETLLLDTLPRTSKVEGVTAHYLLHTFGRGLHRLIAAHSGLTGEQIRALRPAETTSDPHVVTIDDGDRALLRELAQDGRLGSAALAAATGRSSAAVRRRIPELIVSGAVYFDVEVDSRLFPATATWTLLWLSVAPAALETVGAALARHPEVGYAAATTGPTNIYAAVACANRPALYDYLTGQVARLSGIRHLETAPVQRNIKGN</sequence>
<dbReference type="Gene3D" id="1.10.10.10">
    <property type="entry name" value="Winged helix-like DNA-binding domain superfamily/Winged helix DNA-binding domain"/>
    <property type="match status" value="2"/>
</dbReference>
<dbReference type="InterPro" id="IPR000485">
    <property type="entry name" value="AsnC-type_HTH_dom"/>
</dbReference>
<dbReference type="GO" id="GO:0005829">
    <property type="term" value="C:cytosol"/>
    <property type="evidence" value="ECO:0007669"/>
    <property type="project" value="TreeGrafter"/>
</dbReference>
<dbReference type="PANTHER" id="PTHR30154">
    <property type="entry name" value="LEUCINE-RESPONSIVE REGULATORY PROTEIN"/>
    <property type="match status" value="1"/>
</dbReference>
<feature type="domain" description="HTH asnC-type" evidence="5">
    <location>
        <begin position="177"/>
        <end position="216"/>
    </location>
</feature>
<keyword evidence="7" id="KW-1185">Reference proteome</keyword>
<dbReference type="Gene3D" id="3.30.70.920">
    <property type="match status" value="1"/>
</dbReference>
<gene>
    <name evidence="6" type="ORF">NRB56_35290</name>
</gene>
<comment type="caution">
    <text evidence="6">The sequence shown here is derived from an EMBL/GenBank/DDBJ whole genome shotgun (WGS) entry which is preliminary data.</text>
</comment>
<dbReference type="InterPro" id="IPR036390">
    <property type="entry name" value="WH_DNA-bd_sf"/>
</dbReference>
<evidence type="ECO:0000313" key="6">
    <source>
        <dbReference type="EMBL" id="MQY27946.1"/>
    </source>
</evidence>
<dbReference type="SUPFAM" id="SSF54909">
    <property type="entry name" value="Dimeric alpha+beta barrel"/>
    <property type="match status" value="1"/>
</dbReference>
<dbReference type="RefSeq" id="WP_153343486.1">
    <property type="nucleotide sequence ID" value="NZ_WEGI01000007.1"/>
</dbReference>
<keyword evidence="1" id="KW-0805">Transcription regulation</keyword>
<evidence type="ECO:0000259" key="5">
    <source>
        <dbReference type="Pfam" id="PF13404"/>
    </source>
</evidence>
<dbReference type="InterPro" id="IPR011008">
    <property type="entry name" value="Dimeric_a/b-barrel"/>
</dbReference>
<dbReference type="GO" id="GO:0043565">
    <property type="term" value="F:sequence-specific DNA binding"/>
    <property type="evidence" value="ECO:0007669"/>
    <property type="project" value="InterPro"/>
</dbReference>
<dbReference type="SUPFAM" id="SSF46785">
    <property type="entry name" value="Winged helix' DNA-binding domain"/>
    <property type="match status" value="2"/>
</dbReference>
<dbReference type="PANTHER" id="PTHR30154:SF34">
    <property type="entry name" value="TRANSCRIPTIONAL REGULATOR AZLB"/>
    <property type="match status" value="1"/>
</dbReference>
<keyword evidence="2" id="KW-0238">DNA-binding</keyword>
<dbReference type="SMART" id="SM00344">
    <property type="entry name" value="HTH_ASNC"/>
    <property type="match status" value="1"/>
</dbReference>
<feature type="domain" description="Transcription regulator AsnC/Lrp ligand binding" evidence="4">
    <location>
        <begin position="245"/>
        <end position="312"/>
    </location>
</feature>
<dbReference type="InterPro" id="IPR036388">
    <property type="entry name" value="WH-like_DNA-bd_sf"/>
</dbReference>
<dbReference type="PRINTS" id="PR00033">
    <property type="entry name" value="HTHASNC"/>
</dbReference>
<evidence type="ECO:0000256" key="2">
    <source>
        <dbReference type="ARBA" id="ARBA00023125"/>
    </source>
</evidence>
<dbReference type="AlphaFoldDB" id="A0A7K0DQ94"/>